<dbReference type="PANTHER" id="PTHR23020">
    <property type="entry name" value="UNCHARACTERIZED NUCLEAR HORMONE RECEPTOR-RELATED"/>
    <property type="match status" value="1"/>
</dbReference>
<organism evidence="1 2">
    <name type="scientific">Mesorhabditis belari</name>
    <dbReference type="NCBI Taxonomy" id="2138241"/>
    <lineage>
        <taxon>Eukaryota</taxon>
        <taxon>Metazoa</taxon>
        <taxon>Ecdysozoa</taxon>
        <taxon>Nematoda</taxon>
        <taxon>Chromadorea</taxon>
        <taxon>Rhabditida</taxon>
        <taxon>Rhabditina</taxon>
        <taxon>Rhabditomorpha</taxon>
        <taxon>Rhabditoidea</taxon>
        <taxon>Rhabditidae</taxon>
        <taxon>Mesorhabditinae</taxon>
        <taxon>Mesorhabditis</taxon>
    </lineage>
</organism>
<dbReference type="WBParaSite" id="MBELARI_LOCUS5994">
    <property type="protein sequence ID" value="MBELARI_LOCUS5994"/>
    <property type="gene ID" value="MBELARI_LOCUS5994"/>
</dbReference>
<dbReference type="InterPro" id="IPR052961">
    <property type="entry name" value="Oxido-Kinase-like_Enzymes"/>
</dbReference>
<dbReference type="InterPro" id="IPR012877">
    <property type="entry name" value="Dhs-27"/>
</dbReference>
<accession>A0AAF3FH66</accession>
<reference evidence="2" key="1">
    <citation type="submission" date="2024-02" db="UniProtKB">
        <authorList>
            <consortium name="WormBaseParasite"/>
        </authorList>
    </citation>
    <scope>IDENTIFICATION</scope>
</reference>
<proteinExistence type="predicted"/>
<evidence type="ECO:0000313" key="1">
    <source>
        <dbReference type="Proteomes" id="UP000887575"/>
    </source>
</evidence>
<dbReference type="AlphaFoldDB" id="A0AAF3FH66"/>
<sequence length="248" mass="28515">MSLEERILDTPITWRLLEEDFHKAFRSSSKVGPNRSAVVFGENRGNTSVLVIARLDWTPNDESLPKTVVLKITTCEKLRQVGESNSQMQFEGQEKRAALMHNAEWNLYEKAQKCQEFCETMKLPKYYCGRNFDFEHLKAGYIAIEQITDSICFPAYETTSDEGAEQIVKIFAKLSAFSLKNPESVKSMHADVMDEILKMFVSKEKIEAGLDAVVAKFPDRRAQIETLKKLLPFYENYETLRDLMNYGL</sequence>
<dbReference type="Pfam" id="PF07914">
    <property type="entry name" value="DUF1679"/>
    <property type="match status" value="1"/>
</dbReference>
<dbReference type="PANTHER" id="PTHR23020:SF8">
    <property type="entry name" value="CHK KINASE-LIKE DOMAIN-CONTAINING PROTEIN"/>
    <property type="match status" value="1"/>
</dbReference>
<keyword evidence="1" id="KW-1185">Reference proteome</keyword>
<name>A0AAF3FH66_9BILA</name>
<protein>
    <submittedName>
        <fullName evidence="2">Uncharacterized protein</fullName>
    </submittedName>
</protein>
<evidence type="ECO:0000313" key="2">
    <source>
        <dbReference type="WBParaSite" id="MBELARI_LOCUS5994"/>
    </source>
</evidence>
<dbReference type="Proteomes" id="UP000887575">
    <property type="component" value="Unassembled WGS sequence"/>
</dbReference>